<evidence type="ECO:0000313" key="2">
    <source>
        <dbReference type="EMBL" id="SEW45822.1"/>
    </source>
</evidence>
<feature type="domain" description="Spore protein YkvP/CgeB glycosyl transferase-like" evidence="1">
    <location>
        <begin position="242"/>
        <end position="384"/>
    </location>
</feature>
<dbReference type="Proteomes" id="UP000199701">
    <property type="component" value="Unassembled WGS sequence"/>
</dbReference>
<dbReference type="Pfam" id="PF13524">
    <property type="entry name" value="Glyco_trans_1_2"/>
    <property type="match status" value="1"/>
</dbReference>
<dbReference type="RefSeq" id="WP_092458142.1">
    <property type="nucleotide sequence ID" value="NZ_FOJI01000027.1"/>
</dbReference>
<dbReference type="STRING" id="99656.SAMN05421659_12717"/>
<dbReference type="AlphaFoldDB" id="A0A1I0RWQ5"/>
<proteinExistence type="predicted"/>
<protein>
    <submittedName>
        <fullName evidence="2">Glycosyl transferases group 1</fullName>
    </submittedName>
</protein>
<organism evidence="2 3">
    <name type="scientific">[Clostridium] fimetarium</name>
    <dbReference type="NCBI Taxonomy" id="99656"/>
    <lineage>
        <taxon>Bacteria</taxon>
        <taxon>Bacillati</taxon>
        <taxon>Bacillota</taxon>
        <taxon>Clostridia</taxon>
        <taxon>Lachnospirales</taxon>
        <taxon>Lachnospiraceae</taxon>
    </lineage>
</organism>
<dbReference type="InterPro" id="IPR055259">
    <property type="entry name" value="YkvP/CgeB_Glyco_trans-like"/>
</dbReference>
<keyword evidence="2" id="KW-0808">Transferase</keyword>
<evidence type="ECO:0000313" key="3">
    <source>
        <dbReference type="Proteomes" id="UP000199701"/>
    </source>
</evidence>
<gene>
    <name evidence="2" type="ORF">SAMN05421659_12717</name>
</gene>
<accession>A0A1I0RWQ5</accession>
<evidence type="ECO:0000259" key="1">
    <source>
        <dbReference type="Pfam" id="PF13524"/>
    </source>
</evidence>
<name>A0A1I0RWQ5_9FIRM</name>
<reference evidence="2 3" key="1">
    <citation type="submission" date="2016-10" db="EMBL/GenBank/DDBJ databases">
        <authorList>
            <person name="de Groot N.N."/>
        </authorList>
    </citation>
    <scope>NUCLEOTIDE SEQUENCE [LARGE SCALE GENOMIC DNA]</scope>
    <source>
        <strain evidence="2 3">DSM 9179</strain>
    </source>
</reference>
<dbReference type="EMBL" id="FOJI01000027">
    <property type="protein sequence ID" value="SEW45822.1"/>
    <property type="molecule type" value="Genomic_DNA"/>
</dbReference>
<keyword evidence="3" id="KW-1185">Reference proteome</keyword>
<dbReference type="OrthoDB" id="5756516at2"/>
<dbReference type="GO" id="GO:0016740">
    <property type="term" value="F:transferase activity"/>
    <property type="evidence" value="ECO:0007669"/>
    <property type="project" value="UniProtKB-KW"/>
</dbReference>
<sequence length="395" mass="45723">MKLILFKGGVETQEYFSLELAKTFKVIGYDIFLYDLLNDECSYHLLNDFCKNGNVVMFTFNFNGIAGEKYLYRDDSSNFWDEHNIPCYNMVVDHPFYYHQYIEKTPRVYYQISIDRFHEAYMKRYFPEVGLGGFLPLGGTHLETGEPLIPIKERPIDIVFTGNYTRPDTFDKFIAHLDQEYIDFYHSILQELIANPSLRLEDLAEDKLKEELGQLSDAQLKSCYKNMIFIDLSVRFHFRALAVKELVDNGFRVNVFGAGWDALACKHPENIISAGGVNSRKCLEVINQSKISLNVMPLFKDGAHDRIFNSMLNGAVSLSDDSIYLSEQFCDCKDIKFFNLAHIDNIPHITEGILKNDDWMADMANNGRIKAQNNHSWECRAKAIDEMIRKHLEND</sequence>